<dbReference type="InterPro" id="IPR045351">
    <property type="entry name" value="DUF6531"/>
</dbReference>
<feature type="domain" description="Teneurin-like YD-shell" evidence="5">
    <location>
        <begin position="613"/>
        <end position="808"/>
    </location>
</feature>
<feature type="domain" description="DUF6531" evidence="4">
    <location>
        <begin position="369"/>
        <end position="441"/>
    </location>
</feature>
<dbReference type="SUPFAM" id="SSF101898">
    <property type="entry name" value="NHL repeat"/>
    <property type="match status" value="1"/>
</dbReference>
<keyword evidence="7" id="KW-1185">Reference proteome</keyword>
<feature type="compositionally biased region" description="Polar residues" evidence="2">
    <location>
        <begin position="349"/>
        <end position="362"/>
    </location>
</feature>
<feature type="domain" description="Teneurin-like YD-shell" evidence="5">
    <location>
        <begin position="1122"/>
        <end position="1257"/>
    </location>
</feature>
<dbReference type="NCBIfam" id="TIGR03696">
    <property type="entry name" value="Rhs_assc_core"/>
    <property type="match status" value="1"/>
</dbReference>
<dbReference type="Pfam" id="PF14021">
    <property type="entry name" value="TNT"/>
    <property type="match status" value="1"/>
</dbReference>
<comment type="caution">
    <text evidence="6">The sequence shown here is derived from an EMBL/GenBank/DDBJ whole genome shotgun (WGS) entry which is preliminary data.</text>
</comment>
<evidence type="ECO:0000256" key="1">
    <source>
        <dbReference type="ARBA" id="ARBA00022737"/>
    </source>
</evidence>
<dbReference type="InterPro" id="IPR022385">
    <property type="entry name" value="Rhs_assc_core"/>
</dbReference>
<dbReference type="Gene3D" id="2.180.10.10">
    <property type="entry name" value="RHS repeat-associated core"/>
    <property type="match status" value="2"/>
</dbReference>
<proteinExistence type="predicted"/>
<organism evidence="6 7">
    <name type="scientific">Xenorhabdus kozodoii</name>
    <dbReference type="NCBI Taxonomy" id="351676"/>
    <lineage>
        <taxon>Bacteria</taxon>
        <taxon>Pseudomonadati</taxon>
        <taxon>Pseudomonadota</taxon>
        <taxon>Gammaproteobacteria</taxon>
        <taxon>Enterobacterales</taxon>
        <taxon>Morganellaceae</taxon>
        <taxon>Xenorhabdus</taxon>
    </lineage>
</organism>
<feature type="compositionally biased region" description="Basic and acidic residues" evidence="2">
    <location>
        <begin position="93"/>
        <end position="103"/>
    </location>
</feature>
<dbReference type="OrthoDB" id="6043530at2"/>
<dbReference type="PANTHER" id="PTHR32305">
    <property type="match status" value="1"/>
</dbReference>
<dbReference type="PANTHER" id="PTHR32305:SF15">
    <property type="entry name" value="PROTEIN RHSA-RELATED"/>
    <property type="match status" value="1"/>
</dbReference>
<name>A0A2D0L137_9GAMM</name>
<evidence type="ECO:0000256" key="2">
    <source>
        <dbReference type="SAM" id="MobiDB-lite"/>
    </source>
</evidence>
<feature type="region of interest" description="Disordered" evidence="2">
    <location>
        <begin position="316"/>
        <end position="372"/>
    </location>
</feature>
<accession>A0A2D0L137</accession>
<reference evidence="6 7" key="1">
    <citation type="journal article" date="2017" name="Nat. Microbiol.">
        <title>Natural product diversity associated with the nematode symbionts Photorhabdus and Xenorhabdus.</title>
        <authorList>
            <person name="Tobias N.J."/>
            <person name="Wolff H."/>
            <person name="Djahanschiri B."/>
            <person name="Grundmann F."/>
            <person name="Kronenwerth M."/>
            <person name="Shi Y.M."/>
            <person name="Simonyi S."/>
            <person name="Grun P."/>
            <person name="Shapiro-Ilan D."/>
            <person name="Pidot S.J."/>
            <person name="Stinear T.P."/>
            <person name="Ebersberger I."/>
            <person name="Bode H.B."/>
        </authorList>
    </citation>
    <scope>NUCLEOTIDE SEQUENCE [LARGE SCALE GENOMIC DNA]</scope>
    <source>
        <strain evidence="6 7">DSM 17907</strain>
    </source>
</reference>
<evidence type="ECO:0000259" key="3">
    <source>
        <dbReference type="Pfam" id="PF14021"/>
    </source>
</evidence>
<evidence type="ECO:0000313" key="7">
    <source>
        <dbReference type="Proteomes" id="UP000221101"/>
    </source>
</evidence>
<evidence type="ECO:0000259" key="4">
    <source>
        <dbReference type="Pfam" id="PF20148"/>
    </source>
</evidence>
<dbReference type="InterPro" id="IPR050708">
    <property type="entry name" value="T6SS_VgrG/RHS"/>
</dbReference>
<feature type="region of interest" description="Disordered" evidence="2">
    <location>
        <begin position="93"/>
        <end position="153"/>
    </location>
</feature>
<feature type="domain" description="TNT" evidence="3">
    <location>
        <begin position="1507"/>
        <end position="1599"/>
    </location>
</feature>
<dbReference type="GO" id="GO:0050135">
    <property type="term" value="F:NADP+ nucleosidase activity"/>
    <property type="evidence" value="ECO:0007669"/>
    <property type="project" value="InterPro"/>
</dbReference>
<dbReference type="Proteomes" id="UP000221101">
    <property type="component" value="Unassembled WGS sequence"/>
</dbReference>
<dbReference type="NCBIfam" id="TIGR01643">
    <property type="entry name" value="YD_repeat_2x"/>
    <property type="match status" value="9"/>
</dbReference>
<dbReference type="InterPro" id="IPR006530">
    <property type="entry name" value="YD"/>
</dbReference>
<dbReference type="InterPro" id="IPR025331">
    <property type="entry name" value="TNT"/>
</dbReference>
<evidence type="ECO:0000259" key="5">
    <source>
        <dbReference type="Pfam" id="PF25023"/>
    </source>
</evidence>
<dbReference type="Pfam" id="PF20148">
    <property type="entry name" value="DUF6531"/>
    <property type="match status" value="1"/>
</dbReference>
<dbReference type="InterPro" id="IPR056823">
    <property type="entry name" value="TEN-like_YD-shell"/>
</dbReference>
<dbReference type="EMBL" id="NJCX01000033">
    <property type="protein sequence ID" value="PHM69409.1"/>
    <property type="molecule type" value="Genomic_DNA"/>
</dbReference>
<sequence length="1602" mass="180403">MAEKYSTLVVTPKVYEGKEFCEEFHIRTQAEAETALGKVDTLYPQSRRYYGAYGDDPELDEYYNDENAKLEAQYFKKAAQDAVDKFNRGEFPLKEWEEPEKTETPQYPQPNPPLPAKARDDSPTGEGNTLGKIVGQSSPAKVPATDANPIPTAETPAEKDLWAELGEMYQQGKAIASKQWHKTQADAQKWLNDAGDKLSAAADQPVEGLKGAGKELWNTVPDLAEGVGKAVTGGYAKMTTVSGRVLKAAGLETLGDMHLKVSEWSAAAADKINLDAVKMTMSNKAQEGGGLVTASISMATGILGLAKGAAKQAVKQKIKGGQPEAGARISGKNQAADPPGKPENHTQDQAKNTTSDKQGNNPEKTRGAGDPVDIATGDFLQVWPVIAIPGLLPLTLTRTYRSTATPRGLFGSKWADDWSRQLALDDRKVRYTDAAGVVYDYPTPDNTVLARNKHLPHGLLTGELDGALSLTDSQTQLTYHFNQVIGNIRKLSAITDRRQNAIRFIYDKQAQLVEVTRNDGIRLVLDSQDGQLRTIDLIDGDRPQRWVTCGYDPQGYLAECDAFQHNHLWHEYNAQGWMTRWHDTDQTDLSVTYDARGRVLSTASPSGYWCDRFRYDDATRTTTYRDAEGGESQFIYNPDGQVIREIDPLGRVTRRQWKNSQKMWEADPAGNVTTFAYNPDGALTEVRLPTGDIFAYGYDEQGQLIESVLPTGERWKFHYDEQGNLTGLTHPLGHKEEYHYGTHGELRQRLLPDGREWHYAYDPQLRLTNITAPDGETTGLELDTLGRLRGVTDALHQQTRYRYSDDHAGLNGSLAEITLPDGTTQQLEYDSERRVVAVTDGEGRTTRYTYGAFDLLTQVTRPDGTTLRFGYDRLTRLQSVTAATGETYRYERDAAGQIIRETDFTGRTLAYQYDKLGRRTQVQYPDGQQLRWHYSPAGLLVRQESWQPEAGTWVLKATTTYEYNKRQQLVKATNADAVVEYEYDKGTGLPTCERINGREIRREWDNLTGRPLSESLDGHTLHFGYHPLSGALNHFQFNQHAPLTLRHDALGRETVRESAHGFILASRYTATSLLAHQSAGRDSAFFREALAENDPHFPPQATAVNRSWQYDRAHNVRVIDDSRWGQTRYRYNTNDQILHTLFDSSRPHEEQFSYDANGNLSQHLPIDAQGAMEQFTQRQQAGRVVQRGDTQYEYDDNGRLIEKIEQHDGFRPQIWRYRWDTQNQLTHLETPDGSRWQYCYDPFGRRIRKIKERDGKLTAANLQLWLAGKPDLPENPKALGGYDYLWSGDQLIEEVPYQLDGTRLEARRVRWLYEPGSLTPAARFERGKLHYAISDHQGTVRELLDEQGEMVWGQHLTTWGHAQNRGGVPSHHPDHHVQCNFRFMGQYEDEESGLCYNRFRYFSPETAQYISPDPIGLTGGTNPYGYVHNPANRIDPLGLSGTSKIAATGSNSFEAFKGRSEGMFATEADARKAYELIQKKDWTTLEKMMPPKSWPPNRGFVNVTPTTLQPGTKIDRYGGWYENGEFIDKGNFVAEAGAPFKVRALPANDINRPYTVYEVVKPIKADMGQAIPWFGQPGMGTQYELSSKLNELVRDGSIKVLK</sequence>
<dbReference type="RefSeq" id="WP_099143205.1">
    <property type="nucleotide sequence ID" value="NZ_CAWNOR010000068.1"/>
</dbReference>
<evidence type="ECO:0000313" key="6">
    <source>
        <dbReference type="EMBL" id="PHM69409.1"/>
    </source>
</evidence>
<feature type="domain" description="Teneurin-like YD-shell" evidence="5">
    <location>
        <begin position="823"/>
        <end position="940"/>
    </location>
</feature>
<protein>
    <submittedName>
        <fullName evidence="6">RHS family protein</fullName>
    </submittedName>
</protein>
<dbReference type="Pfam" id="PF25023">
    <property type="entry name" value="TEN_YD-shell"/>
    <property type="match status" value="3"/>
</dbReference>
<gene>
    <name evidence="6" type="ORF">Xkoz_03433</name>
</gene>
<keyword evidence="1" id="KW-0677">Repeat</keyword>